<proteinExistence type="predicted"/>
<accession>A0A0F9CWP0</accession>
<gene>
    <name evidence="1" type="ORF">LCGC14_2617850</name>
</gene>
<organism evidence="1">
    <name type="scientific">marine sediment metagenome</name>
    <dbReference type="NCBI Taxonomy" id="412755"/>
    <lineage>
        <taxon>unclassified sequences</taxon>
        <taxon>metagenomes</taxon>
        <taxon>ecological metagenomes</taxon>
    </lineage>
</organism>
<comment type="caution">
    <text evidence="1">The sequence shown here is derived from an EMBL/GenBank/DDBJ whole genome shotgun (WGS) entry which is preliminary data.</text>
</comment>
<sequence length="127" mass="14251">MRKIFVGLLIILVFGLSFGYSQQIVVGPLHTITFDEVNYGYGVITYEVWLRDSEGTDIYITEITLPPYTVDITGYEGIINVGVATKWVHDGTTDVSGINWSFENGVYTPVPFGLLRVVDKVKNMRLL</sequence>
<dbReference type="AlphaFoldDB" id="A0A0F9CWP0"/>
<protein>
    <submittedName>
        <fullName evidence="1">Uncharacterized protein</fullName>
    </submittedName>
</protein>
<name>A0A0F9CWP0_9ZZZZ</name>
<evidence type="ECO:0000313" key="1">
    <source>
        <dbReference type="EMBL" id="KKL04263.1"/>
    </source>
</evidence>
<reference evidence="1" key="1">
    <citation type="journal article" date="2015" name="Nature">
        <title>Complex archaea that bridge the gap between prokaryotes and eukaryotes.</title>
        <authorList>
            <person name="Spang A."/>
            <person name="Saw J.H."/>
            <person name="Jorgensen S.L."/>
            <person name="Zaremba-Niedzwiedzka K."/>
            <person name="Martijn J."/>
            <person name="Lind A.E."/>
            <person name="van Eijk R."/>
            <person name="Schleper C."/>
            <person name="Guy L."/>
            <person name="Ettema T.J."/>
        </authorList>
    </citation>
    <scope>NUCLEOTIDE SEQUENCE</scope>
</reference>
<dbReference type="EMBL" id="LAZR01044597">
    <property type="protein sequence ID" value="KKL04263.1"/>
    <property type="molecule type" value="Genomic_DNA"/>
</dbReference>